<protein>
    <submittedName>
        <fullName evidence="2">Uncharacterized protein</fullName>
    </submittedName>
</protein>
<reference evidence="2" key="1">
    <citation type="submission" date="2021-02" db="EMBL/GenBank/DDBJ databases">
        <authorList>
            <person name="Nowell W R."/>
        </authorList>
    </citation>
    <scope>NUCLEOTIDE SEQUENCE</scope>
</reference>
<name>A0A820YED0_9BILA</name>
<gene>
    <name evidence="2" type="ORF">TSG867_LOCUS24366</name>
</gene>
<sequence length="170" mass="20445">MGKFIVDTYNILIDLFYSYPSSFMEKTLRKFFSDYISSRSFLPFLDNEAQFIQMRITLSGQQSQVEMRIATLTTDNEHLIEESDKKQELTIQENKKPNEFQNKLIIHYTHEKRFNTHENRKKRHHQLNPKKQQNNNPIRNKHHHHLHSTTMPTQRTIHVIISFNLIPEIQ</sequence>
<proteinExistence type="predicted"/>
<dbReference type="AlphaFoldDB" id="A0A820YED0"/>
<evidence type="ECO:0000313" key="2">
    <source>
        <dbReference type="EMBL" id="CAF4546736.1"/>
    </source>
</evidence>
<evidence type="ECO:0000256" key="1">
    <source>
        <dbReference type="SAM" id="MobiDB-lite"/>
    </source>
</evidence>
<evidence type="ECO:0000313" key="3">
    <source>
        <dbReference type="Proteomes" id="UP000663862"/>
    </source>
</evidence>
<dbReference type="EMBL" id="CAJOBQ010002220">
    <property type="protein sequence ID" value="CAF4546736.1"/>
    <property type="molecule type" value="Genomic_DNA"/>
</dbReference>
<accession>A0A820YED0</accession>
<comment type="caution">
    <text evidence="2">The sequence shown here is derived from an EMBL/GenBank/DDBJ whole genome shotgun (WGS) entry which is preliminary data.</text>
</comment>
<feature type="region of interest" description="Disordered" evidence="1">
    <location>
        <begin position="115"/>
        <end position="153"/>
    </location>
</feature>
<feature type="compositionally biased region" description="Basic residues" evidence="1">
    <location>
        <begin position="119"/>
        <end position="128"/>
    </location>
</feature>
<organism evidence="2 3">
    <name type="scientific">Rotaria socialis</name>
    <dbReference type="NCBI Taxonomy" id="392032"/>
    <lineage>
        <taxon>Eukaryota</taxon>
        <taxon>Metazoa</taxon>
        <taxon>Spiralia</taxon>
        <taxon>Gnathifera</taxon>
        <taxon>Rotifera</taxon>
        <taxon>Eurotatoria</taxon>
        <taxon>Bdelloidea</taxon>
        <taxon>Philodinida</taxon>
        <taxon>Philodinidae</taxon>
        <taxon>Rotaria</taxon>
    </lineage>
</organism>
<dbReference type="Proteomes" id="UP000663862">
    <property type="component" value="Unassembled WGS sequence"/>
</dbReference>